<dbReference type="Proteomes" id="UP000887581">
    <property type="component" value="Unplaced"/>
</dbReference>
<sequence length="140" mass="15374">MISIQIIIYIVFITESTKAVGGIFGLKALTGDMPYFGFGNPWINYPRVAHGGAGHYFPTSSWDYSNLFGGFGHTGAYNPYQPYLFGLSRSSLLTHNSPQTIPSRVPNSSFSNSLTIPTNVPSSNNGRYYKGRGNPWINQA</sequence>
<dbReference type="WBParaSite" id="sdigi.contig477.g8565.t1">
    <property type="protein sequence ID" value="sdigi.contig477.g8565.t1"/>
    <property type="gene ID" value="sdigi.contig477.g8565"/>
</dbReference>
<name>A0A915PZ33_9BILA</name>
<reference evidence="2" key="1">
    <citation type="submission" date="2022-11" db="UniProtKB">
        <authorList>
            <consortium name="WormBaseParasite"/>
        </authorList>
    </citation>
    <scope>IDENTIFICATION</scope>
</reference>
<evidence type="ECO:0000313" key="2">
    <source>
        <dbReference type="WBParaSite" id="sdigi.contig477.g8565.t1"/>
    </source>
</evidence>
<evidence type="ECO:0000313" key="1">
    <source>
        <dbReference type="Proteomes" id="UP000887581"/>
    </source>
</evidence>
<keyword evidence="1" id="KW-1185">Reference proteome</keyword>
<accession>A0A915PZ33</accession>
<proteinExistence type="predicted"/>
<organism evidence="1 2">
    <name type="scientific">Setaria digitata</name>
    <dbReference type="NCBI Taxonomy" id="48799"/>
    <lineage>
        <taxon>Eukaryota</taxon>
        <taxon>Metazoa</taxon>
        <taxon>Ecdysozoa</taxon>
        <taxon>Nematoda</taxon>
        <taxon>Chromadorea</taxon>
        <taxon>Rhabditida</taxon>
        <taxon>Spirurina</taxon>
        <taxon>Spiruromorpha</taxon>
        <taxon>Filarioidea</taxon>
        <taxon>Setariidae</taxon>
        <taxon>Setaria</taxon>
    </lineage>
</organism>
<dbReference type="AlphaFoldDB" id="A0A915PZ33"/>
<protein>
    <submittedName>
        <fullName evidence="2">Uncharacterized protein</fullName>
    </submittedName>
</protein>